<evidence type="ECO:0000313" key="2">
    <source>
        <dbReference type="Proteomes" id="UP000794436"/>
    </source>
</evidence>
<evidence type="ECO:0000313" key="1">
    <source>
        <dbReference type="EMBL" id="TMW63781.1"/>
    </source>
</evidence>
<protein>
    <submittedName>
        <fullName evidence="1">Uncharacterized protein</fullName>
    </submittedName>
</protein>
<accession>A0A8K1FIF8</accession>
<name>A0A8K1FIF8_PYTOL</name>
<dbReference type="AlphaFoldDB" id="A0A8K1FIF8"/>
<dbReference type="Proteomes" id="UP000794436">
    <property type="component" value="Unassembled WGS sequence"/>
</dbReference>
<keyword evidence="2" id="KW-1185">Reference proteome</keyword>
<sequence>MLLYADPTRDVYVAEYVSEPMLALGAAFAWYQDKFDPLAKCILPHFREMVAHELIRLPSRGVDEIVARIVFLMAMDFAAVNPTERALSSSRRYNGHLTSLRVFLQALSGESFRAIRWTRHGTERDRSSDAEAFVRKWDDWLLGFTQFIQLPRLPTPTVLRVLLERRAAGVFPSSNRSVDWVIPIAKDWPDGEVSMLLVRVEHHLDDDAELNDDEDEMVARHRIQTALRRLRPSSVWAKEPQNGSTRRTFCVSTLTCVTADVGHSRFCTRDVSYTTPSQPKRVSRCVCVVGHGGEAKGCPTMGSCEKM</sequence>
<gene>
    <name evidence="1" type="ORF">Poli38472_002722</name>
</gene>
<dbReference type="EMBL" id="SPLM01000072">
    <property type="protein sequence ID" value="TMW63781.1"/>
    <property type="molecule type" value="Genomic_DNA"/>
</dbReference>
<organism evidence="1 2">
    <name type="scientific">Pythium oligandrum</name>
    <name type="common">Mycoparasitic fungus</name>
    <dbReference type="NCBI Taxonomy" id="41045"/>
    <lineage>
        <taxon>Eukaryota</taxon>
        <taxon>Sar</taxon>
        <taxon>Stramenopiles</taxon>
        <taxon>Oomycota</taxon>
        <taxon>Peronosporomycetes</taxon>
        <taxon>Pythiales</taxon>
        <taxon>Pythiaceae</taxon>
        <taxon>Pythium</taxon>
    </lineage>
</organism>
<comment type="caution">
    <text evidence="1">The sequence shown here is derived from an EMBL/GenBank/DDBJ whole genome shotgun (WGS) entry which is preliminary data.</text>
</comment>
<reference evidence="1" key="1">
    <citation type="submission" date="2019-03" db="EMBL/GenBank/DDBJ databases">
        <title>Long read genome sequence of the mycoparasitic Pythium oligandrum ATCC 38472 isolated from sugarbeet rhizosphere.</title>
        <authorList>
            <person name="Gaulin E."/>
        </authorList>
    </citation>
    <scope>NUCLEOTIDE SEQUENCE</scope>
    <source>
        <strain evidence="1">ATCC 38472_TT</strain>
    </source>
</reference>
<dbReference type="OrthoDB" id="94624at2759"/>
<dbReference type="PANTHER" id="PTHR33266">
    <property type="entry name" value="CHROMOSOME 15, WHOLE GENOME SHOTGUN SEQUENCE"/>
    <property type="match status" value="1"/>
</dbReference>
<proteinExistence type="predicted"/>
<dbReference type="PANTHER" id="PTHR33266:SF1">
    <property type="entry name" value="F-BOX DOMAIN-CONTAINING PROTEIN"/>
    <property type="match status" value="1"/>
</dbReference>